<evidence type="ECO:0000256" key="1">
    <source>
        <dbReference type="SAM" id="SignalP"/>
    </source>
</evidence>
<evidence type="ECO:0008006" key="4">
    <source>
        <dbReference type="Google" id="ProtNLM"/>
    </source>
</evidence>
<sequence length="114" mass="12526">MLQNYTLRFGLLLAGLLTVACAREVDEPQPDSCNTSATIQYPLCNVLNCAQHPILLVLADGRQLKPSGAVWSSFWSNLGTPAPQRVRMSYQLLPTQAIYTWGNAEISCISSVQE</sequence>
<feature type="chain" id="PRO_5047548859" description="Lipoprotein" evidence="1">
    <location>
        <begin position="23"/>
        <end position="114"/>
    </location>
</feature>
<name>A0ABY7LXA3_9BACT</name>
<dbReference type="Proteomes" id="UP001211005">
    <property type="component" value="Chromosome"/>
</dbReference>
<keyword evidence="1" id="KW-0732">Signal</keyword>
<keyword evidence="3" id="KW-1185">Reference proteome</keyword>
<gene>
    <name evidence="2" type="ORF">O3303_08295</name>
</gene>
<feature type="signal peptide" evidence="1">
    <location>
        <begin position="1"/>
        <end position="22"/>
    </location>
</feature>
<dbReference type="EMBL" id="CP114767">
    <property type="protein sequence ID" value="WBA43553.1"/>
    <property type="molecule type" value="Genomic_DNA"/>
</dbReference>
<evidence type="ECO:0000313" key="2">
    <source>
        <dbReference type="EMBL" id="WBA43553.1"/>
    </source>
</evidence>
<dbReference type="RefSeq" id="WP_269561591.1">
    <property type="nucleotide sequence ID" value="NZ_CP114767.1"/>
</dbReference>
<protein>
    <recommendedName>
        <fullName evidence="4">Lipoprotein</fullName>
    </recommendedName>
</protein>
<organism evidence="2 3">
    <name type="scientific">Hymenobacter canadensis</name>
    <dbReference type="NCBI Taxonomy" id="2999067"/>
    <lineage>
        <taxon>Bacteria</taxon>
        <taxon>Pseudomonadati</taxon>
        <taxon>Bacteroidota</taxon>
        <taxon>Cytophagia</taxon>
        <taxon>Cytophagales</taxon>
        <taxon>Hymenobacteraceae</taxon>
        <taxon>Hymenobacter</taxon>
    </lineage>
</organism>
<proteinExistence type="predicted"/>
<accession>A0ABY7LXA3</accession>
<evidence type="ECO:0000313" key="3">
    <source>
        <dbReference type="Proteomes" id="UP001211005"/>
    </source>
</evidence>
<reference evidence="2 3" key="1">
    <citation type="submission" date="2022-12" db="EMBL/GenBank/DDBJ databases">
        <title>Hymenobacter canadensis sp. nov. isolated from lake water of the Cambridge Bay, Canada.</title>
        <authorList>
            <person name="Kim W.H."/>
            <person name="Lee Y.M."/>
        </authorList>
    </citation>
    <scope>NUCLEOTIDE SEQUENCE [LARGE SCALE GENOMIC DNA]</scope>
    <source>
        <strain evidence="2 3">PAMC 29467</strain>
    </source>
</reference>